<comment type="subcellular location">
    <subcellularLocation>
        <location evidence="1">Cell membrane</location>
        <topology evidence="1">Multi-pass membrane protein</topology>
    </subcellularLocation>
</comment>
<comment type="caution">
    <text evidence="10">The sequence shown here is derived from an EMBL/GenBank/DDBJ whole genome shotgun (WGS) entry which is preliminary data.</text>
</comment>
<feature type="transmembrane region" description="Helical" evidence="9">
    <location>
        <begin position="136"/>
        <end position="161"/>
    </location>
</feature>
<keyword evidence="6 9" id="KW-1133">Transmembrane helix</keyword>
<dbReference type="PANTHER" id="PTHR30472">
    <property type="entry name" value="FERRIC ENTEROBACTIN TRANSPORT SYSTEM PERMEASE PROTEIN"/>
    <property type="match status" value="1"/>
</dbReference>
<feature type="transmembrane region" description="Helical" evidence="9">
    <location>
        <begin position="102"/>
        <end position="124"/>
    </location>
</feature>
<dbReference type="Proteomes" id="UP000711614">
    <property type="component" value="Unassembled WGS sequence"/>
</dbReference>
<proteinExistence type="inferred from homology"/>
<dbReference type="PANTHER" id="PTHR30472:SF1">
    <property type="entry name" value="FE(3+) DICITRATE TRANSPORT SYSTEM PERMEASE PROTEIN FECC-RELATED"/>
    <property type="match status" value="1"/>
</dbReference>
<evidence type="ECO:0000256" key="8">
    <source>
        <dbReference type="SAM" id="MobiDB-lite"/>
    </source>
</evidence>
<evidence type="ECO:0000313" key="10">
    <source>
        <dbReference type="EMBL" id="MBP2412556.1"/>
    </source>
</evidence>
<evidence type="ECO:0000313" key="11">
    <source>
        <dbReference type="Proteomes" id="UP000711614"/>
    </source>
</evidence>
<gene>
    <name evidence="10" type="ORF">JOF48_001355</name>
</gene>
<evidence type="ECO:0000256" key="1">
    <source>
        <dbReference type="ARBA" id="ARBA00004651"/>
    </source>
</evidence>
<feature type="transmembrane region" description="Helical" evidence="9">
    <location>
        <begin position="243"/>
        <end position="265"/>
    </location>
</feature>
<protein>
    <submittedName>
        <fullName evidence="10">Iron complex transport system permease protein</fullName>
    </submittedName>
</protein>
<feature type="region of interest" description="Disordered" evidence="8">
    <location>
        <begin position="1"/>
        <end position="44"/>
    </location>
</feature>
<evidence type="ECO:0000256" key="7">
    <source>
        <dbReference type="ARBA" id="ARBA00023136"/>
    </source>
</evidence>
<dbReference type="InterPro" id="IPR037294">
    <property type="entry name" value="ABC_BtuC-like"/>
</dbReference>
<name>A0ABS4YUT3_9MICC</name>
<feature type="transmembrane region" description="Helical" evidence="9">
    <location>
        <begin position="167"/>
        <end position="186"/>
    </location>
</feature>
<evidence type="ECO:0000256" key="3">
    <source>
        <dbReference type="ARBA" id="ARBA00022448"/>
    </source>
</evidence>
<feature type="transmembrane region" description="Helical" evidence="9">
    <location>
        <begin position="57"/>
        <end position="82"/>
    </location>
</feature>
<feature type="transmembrane region" description="Helical" evidence="9">
    <location>
        <begin position="286"/>
        <end position="313"/>
    </location>
</feature>
<evidence type="ECO:0000256" key="6">
    <source>
        <dbReference type="ARBA" id="ARBA00022989"/>
    </source>
</evidence>
<dbReference type="Pfam" id="PF01032">
    <property type="entry name" value="FecCD"/>
    <property type="match status" value="1"/>
</dbReference>
<sequence length="382" mass="37923">MQEGTAAEGTSVAGSATPDTASQPSAASAVPTQAGARTAPGPAPSLAAKGFNTRRRLCWLAVLGAALLLVALASLAIGARSIAPATVLDALFAFDPANGDHAVVLSRIVRTVAGLVVGLSLGLAGTSMQGVARNPLADPGILGVNAGASLAVVSGIFFFGAAGVSSYLWFAFAGSAVAAVVVYLVASLGRSGATPVKLALAGAAVAAGMGSLMSAMLVSSQDSLELFRRWQVGALAGKSWDSILAVLPFVAVGVVILLCTGRLLNTLALGDDMARGLGQRPGVGRAVSAVGIVLLCGSATALAGPIGFIGLIVPHLLRGLVGPDYRWLLPLSLLAAPAVLLAADVAGRVILLPSEVPAGILAAIIGAPVFIAVVRRGKQAEL</sequence>
<reference evidence="10 11" key="1">
    <citation type="submission" date="2021-03" db="EMBL/GenBank/DDBJ databases">
        <title>Sequencing the genomes of 1000 actinobacteria strains.</title>
        <authorList>
            <person name="Klenk H.-P."/>
        </authorList>
    </citation>
    <scope>NUCLEOTIDE SEQUENCE [LARGE SCALE GENOMIC DNA]</scope>
    <source>
        <strain evidence="10 11">DSM 16005</strain>
    </source>
</reference>
<dbReference type="Gene3D" id="1.10.3470.10">
    <property type="entry name" value="ABC transporter involved in vitamin B12 uptake, BtuC"/>
    <property type="match status" value="1"/>
</dbReference>
<feature type="compositionally biased region" description="Polar residues" evidence="8">
    <location>
        <begin position="12"/>
        <end position="26"/>
    </location>
</feature>
<dbReference type="InterPro" id="IPR000522">
    <property type="entry name" value="ABC_transptr_permease_BtuC"/>
</dbReference>
<dbReference type="SUPFAM" id="SSF81345">
    <property type="entry name" value="ABC transporter involved in vitamin B12 uptake, BtuC"/>
    <property type="match status" value="1"/>
</dbReference>
<dbReference type="EMBL" id="JAGIOI010000001">
    <property type="protein sequence ID" value="MBP2412556.1"/>
    <property type="molecule type" value="Genomic_DNA"/>
</dbReference>
<dbReference type="RefSeq" id="WP_209678762.1">
    <property type="nucleotide sequence ID" value="NZ_JAGIOI010000001.1"/>
</dbReference>
<feature type="transmembrane region" description="Helical" evidence="9">
    <location>
        <begin position="198"/>
        <end position="218"/>
    </location>
</feature>
<comment type="similarity">
    <text evidence="2">Belongs to the binding-protein-dependent transport system permease family. FecCD subfamily.</text>
</comment>
<keyword evidence="3" id="KW-0813">Transport</keyword>
<evidence type="ECO:0000256" key="2">
    <source>
        <dbReference type="ARBA" id="ARBA00007935"/>
    </source>
</evidence>
<dbReference type="CDD" id="cd06550">
    <property type="entry name" value="TM_ABC_iron-siderophores_like"/>
    <property type="match status" value="1"/>
</dbReference>
<organism evidence="10 11">
    <name type="scientific">Arthrobacter stackebrandtii</name>
    <dbReference type="NCBI Taxonomy" id="272161"/>
    <lineage>
        <taxon>Bacteria</taxon>
        <taxon>Bacillati</taxon>
        <taxon>Actinomycetota</taxon>
        <taxon>Actinomycetes</taxon>
        <taxon>Micrococcales</taxon>
        <taxon>Micrococcaceae</taxon>
        <taxon>Arthrobacter</taxon>
    </lineage>
</organism>
<keyword evidence="11" id="KW-1185">Reference proteome</keyword>
<evidence type="ECO:0000256" key="4">
    <source>
        <dbReference type="ARBA" id="ARBA00022475"/>
    </source>
</evidence>
<keyword evidence="4" id="KW-1003">Cell membrane</keyword>
<evidence type="ECO:0000256" key="5">
    <source>
        <dbReference type="ARBA" id="ARBA00022692"/>
    </source>
</evidence>
<evidence type="ECO:0000256" key="9">
    <source>
        <dbReference type="SAM" id="Phobius"/>
    </source>
</evidence>
<feature type="transmembrane region" description="Helical" evidence="9">
    <location>
        <begin position="355"/>
        <end position="374"/>
    </location>
</feature>
<keyword evidence="5 9" id="KW-0812">Transmembrane</keyword>
<keyword evidence="7 9" id="KW-0472">Membrane</keyword>
<accession>A0ABS4YUT3</accession>
<feature type="transmembrane region" description="Helical" evidence="9">
    <location>
        <begin position="325"/>
        <end position="343"/>
    </location>
</feature>